<dbReference type="PROSITE" id="PS51043">
    <property type="entry name" value="DDHD"/>
    <property type="match status" value="1"/>
</dbReference>
<evidence type="ECO:0000313" key="5">
    <source>
        <dbReference type="RefSeq" id="XP_014673966.1"/>
    </source>
</evidence>
<protein>
    <submittedName>
        <fullName evidence="5">Phospholipase DDHD1-like isoform X1</fullName>
    </submittedName>
</protein>
<evidence type="ECO:0000259" key="3">
    <source>
        <dbReference type="PROSITE" id="PS51043"/>
    </source>
</evidence>
<keyword evidence="4" id="KW-1185">Reference proteome</keyword>
<comment type="similarity">
    <text evidence="1">Belongs to the PA-PLA1 family.</text>
</comment>
<dbReference type="SMART" id="SM01127">
    <property type="entry name" value="DDHD"/>
    <property type="match status" value="1"/>
</dbReference>
<feature type="domain" description="DDHD" evidence="3">
    <location>
        <begin position="493"/>
        <end position="722"/>
    </location>
</feature>
<gene>
    <name evidence="5" type="primary">LOC106814179</name>
</gene>
<proteinExistence type="inferred from homology"/>
<feature type="compositionally biased region" description="Low complexity" evidence="2">
    <location>
        <begin position="599"/>
        <end position="610"/>
    </location>
</feature>
<name>A0ABM1EP45_PRICU</name>
<evidence type="ECO:0000256" key="2">
    <source>
        <dbReference type="SAM" id="MobiDB-lite"/>
    </source>
</evidence>
<feature type="region of interest" description="Disordered" evidence="2">
    <location>
        <begin position="593"/>
        <end position="614"/>
    </location>
</feature>
<accession>A0ABM1EP45</accession>
<dbReference type="RefSeq" id="XP_014673966.1">
    <property type="nucleotide sequence ID" value="XM_014818480.1"/>
</dbReference>
<reference evidence="5" key="1">
    <citation type="submission" date="2025-08" db="UniProtKB">
        <authorList>
            <consortium name="RefSeq"/>
        </authorList>
    </citation>
    <scope>IDENTIFICATION</scope>
</reference>
<dbReference type="InterPro" id="IPR004177">
    <property type="entry name" value="DDHD_dom"/>
</dbReference>
<organism evidence="4 5">
    <name type="scientific">Priapulus caudatus</name>
    <name type="common">Priapulid worm</name>
    <dbReference type="NCBI Taxonomy" id="37621"/>
    <lineage>
        <taxon>Eukaryota</taxon>
        <taxon>Metazoa</taxon>
        <taxon>Ecdysozoa</taxon>
        <taxon>Scalidophora</taxon>
        <taxon>Priapulida</taxon>
        <taxon>Priapulimorpha</taxon>
        <taxon>Priapulimorphida</taxon>
        <taxon>Priapulidae</taxon>
        <taxon>Priapulus</taxon>
    </lineage>
</organism>
<dbReference type="PANTHER" id="PTHR23509">
    <property type="entry name" value="PA-PL1 PHOSPHOLIPASE FAMILY"/>
    <property type="match status" value="1"/>
</dbReference>
<dbReference type="PANTHER" id="PTHR23509:SF48">
    <property type="entry name" value="INTRACELLULAR PHOSPHOLIPASE A1"/>
    <property type="match status" value="1"/>
</dbReference>
<dbReference type="Proteomes" id="UP000695022">
    <property type="component" value="Unplaced"/>
</dbReference>
<dbReference type="Pfam" id="PF02862">
    <property type="entry name" value="DDHD"/>
    <property type="match status" value="1"/>
</dbReference>
<dbReference type="InterPro" id="IPR058055">
    <property type="entry name" value="PA-PLA1"/>
</dbReference>
<evidence type="ECO:0000256" key="1">
    <source>
        <dbReference type="ARBA" id="ARBA00038464"/>
    </source>
</evidence>
<dbReference type="GeneID" id="106814179"/>
<sequence>MDYRSPADDFEVLQSTTSLDDVAAMQMQFQMNVDDEELLVGSSYEHESVLKGSNGRADGDLFRRSNARKSELAADADMNPGQNNLSWSPEDEAVEEMHPEEARWFYRERGDKDRHWTAFIGYDSLRIECKYRELQLGDGGVISEHNVETISARGDLFEVDVVSKKCFPIYWAAEAVDIMRGTWFLDGTWQPLDATYADLVEAEHMRRFYQQTVQADRTTHCKGKKPVIHHLQLTEFHIDWNSPFEVFMFSDNRSSKLMRSVTSSLGFSKYGVRLHRGFCEEARPDDKLPEITHLMFVVHGIGQKMDTNRIIKSCKTFRQSINKQMNENFGHILRNHQRAECLPVEWRSSLKLDDGVVESVTLHKVRGLRELMNSTVMDVMYYDSPLYRSELVHGLQRELNRLYDMFCLRHPYFEASGGKVSIVAHSLGAVITYDIITGWNPVCLYDQYVNETLDECIIDLAEEKRGLYYELERARKRVKELEAILVSDSGPTLKFKLDNLFLLGSPLPVFLALRGMQPRDGNTLKDILPSSICKRIFNIYHPFDPVAYRMEPLLLKHYESIHPVTIHKADVTSRTPYEDLKTELIQSTKISERDKVYATTSPSGESTSGGNAPVGLSRKYQQASYASTFADLVWSKWGGSHKATKFNEELKALHKMVSSDDDTRSSTSAKYHNIDPTDLEYRIDYVLREGSLESQYISAITSHASYWASPDVSLFILTHLFPEDTQTEPKYMSKDSNGAAAHA</sequence>
<evidence type="ECO:0000313" key="4">
    <source>
        <dbReference type="Proteomes" id="UP000695022"/>
    </source>
</evidence>